<feature type="non-terminal residue" evidence="1">
    <location>
        <position position="73"/>
    </location>
</feature>
<dbReference type="EMBL" id="PJQL01004909">
    <property type="protein sequence ID" value="RCH78798.1"/>
    <property type="molecule type" value="Genomic_DNA"/>
</dbReference>
<keyword evidence="2" id="KW-1185">Reference proteome</keyword>
<organism evidence="1 2">
    <name type="scientific">Rhizopus azygosporus</name>
    <name type="common">Rhizopus microsporus var. azygosporus</name>
    <dbReference type="NCBI Taxonomy" id="86630"/>
    <lineage>
        <taxon>Eukaryota</taxon>
        <taxon>Fungi</taxon>
        <taxon>Fungi incertae sedis</taxon>
        <taxon>Mucoromycota</taxon>
        <taxon>Mucoromycotina</taxon>
        <taxon>Mucoromycetes</taxon>
        <taxon>Mucorales</taxon>
        <taxon>Mucorineae</taxon>
        <taxon>Rhizopodaceae</taxon>
        <taxon>Rhizopus</taxon>
    </lineage>
</organism>
<gene>
    <name evidence="1" type="ORF">CU097_002616</name>
</gene>
<comment type="caution">
    <text evidence="1">The sequence shown here is derived from an EMBL/GenBank/DDBJ whole genome shotgun (WGS) entry which is preliminary data.</text>
</comment>
<proteinExistence type="predicted"/>
<dbReference type="Proteomes" id="UP000252139">
    <property type="component" value="Unassembled WGS sequence"/>
</dbReference>
<sequence length="73" mass="8145">APHRLPHLVKTFSLLLNTKISIGSLLIRLEDILRIKWIGKFVSELEKILVSLAVTAVQKVQSLHTFVPSTATN</sequence>
<evidence type="ECO:0000313" key="2">
    <source>
        <dbReference type="Proteomes" id="UP000252139"/>
    </source>
</evidence>
<accession>A0A367IMA1</accession>
<evidence type="ECO:0000313" key="1">
    <source>
        <dbReference type="EMBL" id="RCH78798.1"/>
    </source>
</evidence>
<name>A0A367IMA1_RHIAZ</name>
<feature type="non-terminal residue" evidence="1">
    <location>
        <position position="1"/>
    </location>
</feature>
<dbReference type="AlphaFoldDB" id="A0A367IMA1"/>
<protein>
    <submittedName>
        <fullName evidence="1">Uncharacterized protein</fullName>
    </submittedName>
</protein>
<reference evidence="1 2" key="1">
    <citation type="journal article" date="2018" name="G3 (Bethesda)">
        <title>Phylogenetic and Phylogenomic Definition of Rhizopus Species.</title>
        <authorList>
            <person name="Gryganskyi A.P."/>
            <person name="Golan J."/>
            <person name="Dolatabadi S."/>
            <person name="Mondo S."/>
            <person name="Robb S."/>
            <person name="Idnurm A."/>
            <person name="Muszewska A."/>
            <person name="Steczkiewicz K."/>
            <person name="Masonjones S."/>
            <person name="Liao H.L."/>
            <person name="Gajdeczka M.T."/>
            <person name="Anike F."/>
            <person name="Vuek A."/>
            <person name="Anishchenko I.M."/>
            <person name="Voigt K."/>
            <person name="de Hoog G.S."/>
            <person name="Smith M.E."/>
            <person name="Heitman J."/>
            <person name="Vilgalys R."/>
            <person name="Stajich J.E."/>
        </authorList>
    </citation>
    <scope>NUCLEOTIDE SEQUENCE [LARGE SCALE GENOMIC DNA]</scope>
    <source>
        <strain evidence="1 2">CBS 357.93</strain>
    </source>
</reference>